<evidence type="ECO:0000313" key="1">
    <source>
        <dbReference type="EMBL" id="MBB3808510.1"/>
    </source>
</evidence>
<comment type="caution">
    <text evidence="1">The sequence shown here is derived from an EMBL/GenBank/DDBJ whole genome shotgun (WGS) entry which is preliminary data.</text>
</comment>
<proteinExistence type="predicted"/>
<reference evidence="1 2" key="1">
    <citation type="submission" date="2020-08" db="EMBL/GenBank/DDBJ databases">
        <title>Genomic Encyclopedia of Type Strains, Phase IV (KMG-IV): sequencing the most valuable type-strain genomes for metagenomic binning, comparative biology and taxonomic classification.</title>
        <authorList>
            <person name="Goeker M."/>
        </authorList>
    </citation>
    <scope>NUCLEOTIDE SEQUENCE [LARGE SCALE GENOMIC DNA]</scope>
    <source>
        <strain evidence="1 2">DSM 28760</strain>
    </source>
</reference>
<dbReference type="AlphaFoldDB" id="A0A7W5Z1T7"/>
<dbReference type="Proteomes" id="UP000537592">
    <property type="component" value="Unassembled WGS sequence"/>
</dbReference>
<accession>A0A7W5Z1T7</accession>
<evidence type="ECO:0000313" key="2">
    <source>
        <dbReference type="Proteomes" id="UP000537592"/>
    </source>
</evidence>
<sequence length="35" mass="3676">MPMAPEAGFQSDCGLVAINPVRYRIGKTSVPIGTV</sequence>
<protein>
    <submittedName>
        <fullName evidence="1">Uncharacterized protein</fullName>
    </submittedName>
</protein>
<dbReference type="EMBL" id="JACICC010000001">
    <property type="protein sequence ID" value="MBB3808510.1"/>
    <property type="molecule type" value="Genomic_DNA"/>
</dbReference>
<gene>
    <name evidence="1" type="ORF">FHS81_000564</name>
</gene>
<organism evidence="1 2">
    <name type="scientific">Pseudochelatococcus contaminans</name>
    <dbReference type="NCBI Taxonomy" id="1538103"/>
    <lineage>
        <taxon>Bacteria</taxon>
        <taxon>Pseudomonadati</taxon>
        <taxon>Pseudomonadota</taxon>
        <taxon>Alphaproteobacteria</taxon>
        <taxon>Hyphomicrobiales</taxon>
        <taxon>Chelatococcaceae</taxon>
        <taxon>Pseudochelatococcus</taxon>
    </lineage>
</organism>
<keyword evidence="2" id="KW-1185">Reference proteome</keyword>
<name>A0A7W5Z1T7_9HYPH</name>